<accession>A0A397UYT9</accession>
<evidence type="ECO:0000313" key="3">
    <source>
        <dbReference type="Proteomes" id="UP000266673"/>
    </source>
</evidence>
<feature type="compositionally biased region" description="Polar residues" evidence="1">
    <location>
        <begin position="1"/>
        <end position="13"/>
    </location>
</feature>
<dbReference type="Proteomes" id="UP000266673">
    <property type="component" value="Unassembled WGS sequence"/>
</dbReference>
<evidence type="ECO:0000256" key="1">
    <source>
        <dbReference type="SAM" id="MobiDB-lite"/>
    </source>
</evidence>
<organism evidence="2 3">
    <name type="scientific">Gigaspora rosea</name>
    <dbReference type="NCBI Taxonomy" id="44941"/>
    <lineage>
        <taxon>Eukaryota</taxon>
        <taxon>Fungi</taxon>
        <taxon>Fungi incertae sedis</taxon>
        <taxon>Mucoromycota</taxon>
        <taxon>Glomeromycotina</taxon>
        <taxon>Glomeromycetes</taxon>
        <taxon>Diversisporales</taxon>
        <taxon>Gigasporaceae</taxon>
        <taxon>Gigaspora</taxon>
    </lineage>
</organism>
<evidence type="ECO:0000313" key="2">
    <source>
        <dbReference type="EMBL" id="RIB15315.1"/>
    </source>
</evidence>
<dbReference type="AlphaFoldDB" id="A0A397UYT9"/>
<name>A0A397UYT9_9GLOM</name>
<sequence>MSNQHKNAITSPQEHYRNTTRTPSKHRKNGIETPQERRRNTARTPSNYCKNAVTSLQQRQVATKHHNQITKNAFIYFNQFIKSQSKDSTIEHMQEYANVNLTSFNLSMMAMHSLT</sequence>
<keyword evidence="3" id="KW-1185">Reference proteome</keyword>
<feature type="region of interest" description="Disordered" evidence="1">
    <location>
        <begin position="1"/>
        <end position="47"/>
    </location>
</feature>
<protein>
    <submittedName>
        <fullName evidence="2">Uncharacterized protein</fullName>
    </submittedName>
</protein>
<dbReference type="EMBL" id="QKWP01000754">
    <property type="protein sequence ID" value="RIB15315.1"/>
    <property type="molecule type" value="Genomic_DNA"/>
</dbReference>
<comment type="caution">
    <text evidence="2">The sequence shown here is derived from an EMBL/GenBank/DDBJ whole genome shotgun (WGS) entry which is preliminary data.</text>
</comment>
<gene>
    <name evidence="2" type="ORF">C2G38_2192697</name>
</gene>
<reference evidence="2 3" key="1">
    <citation type="submission" date="2018-06" db="EMBL/GenBank/DDBJ databases">
        <title>Comparative genomics reveals the genomic features of Rhizophagus irregularis, R. cerebriforme, R. diaphanum and Gigaspora rosea, and their symbiotic lifestyle signature.</title>
        <authorList>
            <person name="Morin E."/>
            <person name="San Clemente H."/>
            <person name="Chen E.C.H."/>
            <person name="De La Providencia I."/>
            <person name="Hainaut M."/>
            <person name="Kuo A."/>
            <person name="Kohler A."/>
            <person name="Murat C."/>
            <person name="Tang N."/>
            <person name="Roy S."/>
            <person name="Loubradou J."/>
            <person name="Henrissat B."/>
            <person name="Grigoriev I.V."/>
            <person name="Corradi N."/>
            <person name="Roux C."/>
            <person name="Martin F.M."/>
        </authorList>
    </citation>
    <scope>NUCLEOTIDE SEQUENCE [LARGE SCALE GENOMIC DNA]</scope>
    <source>
        <strain evidence="2 3">DAOM 194757</strain>
    </source>
</reference>
<proteinExistence type="predicted"/>